<protein>
    <submittedName>
        <fullName evidence="2">Uncharacterized protein</fullName>
    </submittedName>
</protein>
<evidence type="ECO:0000256" key="1">
    <source>
        <dbReference type="SAM" id="MobiDB-lite"/>
    </source>
</evidence>
<evidence type="ECO:0000313" key="2">
    <source>
        <dbReference type="EMBL" id="KAK3787489.1"/>
    </source>
</evidence>
<organism evidence="2 3">
    <name type="scientific">Elysia crispata</name>
    <name type="common">lettuce slug</name>
    <dbReference type="NCBI Taxonomy" id="231223"/>
    <lineage>
        <taxon>Eukaryota</taxon>
        <taxon>Metazoa</taxon>
        <taxon>Spiralia</taxon>
        <taxon>Lophotrochozoa</taxon>
        <taxon>Mollusca</taxon>
        <taxon>Gastropoda</taxon>
        <taxon>Heterobranchia</taxon>
        <taxon>Euthyneura</taxon>
        <taxon>Panpulmonata</taxon>
        <taxon>Sacoglossa</taxon>
        <taxon>Placobranchoidea</taxon>
        <taxon>Plakobranchidae</taxon>
        <taxon>Elysia</taxon>
    </lineage>
</organism>
<accession>A0AAE1AGF5</accession>
<evidence type="ECO:0000313" key="3">
    <source>
        <dbReference type="Proteomes" id="UP001283361"/>
    </source>
</evidence>
<dbReference type="EMBL" id="JAWDGP010001864">
    <property type="protein sequence ID" value="KAK3787489.1"/>
    <property type="molecule type" value="Genomic_DNA"/>
</dbReference>
<gene>
    <name evidence="2" type="ORF">RRG08_025751</name>
</gene>
<comment type="caution">
    <text evidence="2">The sequence shown here is derived from an EMBL/GenBank/DDBJ whole genome shotgun (WGS) entry which is preliminary data.</text>
</comment>
<sequence>MQVERKIRAEQGGQNFDVSVNKSSEVDATHLKEETMAHSKRVQALLKRFSCIPLVNRFRHDEDGDGARTAGDTVNASEGAAAASTSTTATPTKKVPKPGSKKPKKQKSFSDLDKGSKRGQHALVYRCGLTVRQVFSIKQSWKAIQREETTFGVEMFIRRAKVWSADREKEMSRAAHEMLDESEHKSTAPSCELGDGNTVYRQFQPSLALTSDIMQTPLCLQIFLELSLPELSSSRGSGREACVSRELYLSAKAQYQTADHDPAERENWK</sequence>
<feature type="compositionally biased region" description="Basic residues" evidence="1">
    <location>
        <begin position="94"/>
        <end position="107"/>
    </location>
</feature>
<feature type="region of interest" description="Disordered" evidence="1">
    <location>
        <begin position="60"/>
        <end position="115"/>
    </location>
</feature>
<reference evidence="2" key="1">
    <citation type="journal article" date="2023" name="G3 (Bethesda)">
        <title>A reference genome for the long-term kleptoplast-retaining sea slug Elysia crispata morphotype clarki.</title>
        <authorList>
            <person name="Eastman K.E."/>
            <person name="Pendleton A.L."/>
            <person name="Shaikh M.A."/>
            <person name="Suttiyut T."/>
            <person name="Ogas R."/>
            <person name="Tomko P."/>
            <person name="Gavelis G."/>
            <person name="Widhalm J.R."/>
            <person name="Wisecaver J.H."/>
        </authorList>
    </citation>
    <scope>NUCLEOTIDE SEQUENCE</scope>
    <source>
        <strain evidence="2">ECLA1</strain>
    </source>
</reference>
<feature type="compositionally biased region" description="Polar residues" evidence="1">
    <location>
        <begin position="12"/>
        <end position="21"/>
    </location>
</feature>
<feature type="region of interest" description="Disordered" evidence="1">
    <location>
        <begin position="1"/>
        <end position="21"/>
    </location>
</feature>
<feature type="compositionally biased region" description="Low complexity" evidence="1">
    <location>
        <begin position="80"/>
        <end position="93"/>
    </location>
</feature>
<dbReference type="Proteomes" id="UP001283361">
    <property type="component" value="Unassembled WGS sequence"/>
</dbReference>
<name>A0AAE1AGF5_9GAST</name>
<keyword evidence="3" id="KW-1185">Reference proteome</keyword>
<proteinExistence type="predicted"/>
<dbReference type="AlphaFoldDB" id="A0AAE1AGF5"/>